<evidence type="ECO:0000313" key="3">
    <source>
        <dbReference type="Proteomes" id="UP000189981"/>
    </source>
</evidence>
<dbReference type="Proteomes" id="UP000189981">
    <property type="component" value="Unassembled WGS sequence"/>
</dbReference>
<sequence>MIAKLFAMNMRPAFLFLFLAASSNAQVKTGWYTEGKDYNPSRRIRITVSNPLDIPVKGSPVVVPRNTLPYQNIPERWIGIVDPALPSDPEPTVAQLKAMSGYVRRKETNGHYVELQVDDKDNDGIWDEIFFMTDLAPKESRDFYIYIDAYERGLYEHQVHGSLSNYGRHTVPLWESKDMGWKLWYPHDVDLHGKRAPMLTAYYEYSTNKSGYYMPWEMGTDIMTVANTFGAGGMCVFENPADMENPSRAYHSPFKNKGPFEDTRYAFSQVYNGPLRSMIKVTTTNWNSGKGFYELEQYYTAIANKSWSIVETKFTKFLPPSANANFGAGIRKIMNEYASVNKKGIAISMGKDVDARIPDEDIGDEVLRVPWQGIGLVIKDKYKPEYKAIKNFGENHVFKMPVTSDLSYEYMIVGAWSFGQVNNNEKDFVKYVEDEALKYNNQPVISVHGYEVKK</sequence>
<dbReference type="AlphaFoldDB" id="A0A1T5AAA5"/>
<dbReference type="OrthoDB" id="9800230at2"/>
<proteinExistence type="predicted"/>
<dbReference type="RefSeq" id="WP_079701061.1">
    <property type="nucleotide sequence ID" value="NZ_FUYR01000001.1"/>
</dbReference>
<evidence type="ECO:0008006" key="4">
    <source>
        <dbReference type="Google" id="ProtNLM"/>
    </source>
</evidence>
<dbReference type="EMBL" id="FUYR01000001">
    <property type="protein sequence ID" value="SKB31868.1"/>
    <property type="molecule type" value="Genomic_DNA"/>
</dbReference>
<gene>
    <name evidence="2" type="ORF">SAMN05661099_0502</name>
</gene>
<dbReference type="Pfam" id="PF16153">
    <property type="entry name" value="DUF4861"/>
    <property type="match status" value="1"/>
</dbReference>
<dbReference type="STRING" id="572036.SAMN05661099_0502"/>
<accession>A0A1T5AAA5</accession>
<reference evidence="3" key="1">
    <citation type="submission" date="2017-02" db="EMBL/GenBank/DDBJ databases">
        <authorList>
            <person name="Varghese N."/>
            <person name="Submissions S."/>
        </authorList>
    </citation>
    <scope>NUCLEOTIDE SEQUENCE [LARGE SCALE GENOMIC DNA]</scope>
    <source>
        <strain evidence="3">DSM 22385</strain>
    </source>
</reference>
<organism evidence="2 3">
    <name type="scientific">Daejeonella lutea</name>
    <dbReference type="NCBI Taxonomy" id="572036"/>
    <lineage>
        <taxon>Bacteria</taxon>
        <taxon>Pseudomonadati</taxon>
        <taxon>Bacteroidota</taxon>
        <taxon>Sphingobacteriia</taxon>
        <taxon>Sphingobacteriales</taxon>
        <taxon>Sphingobacteriaceae</taxon>
        <taxon>Daejeonella</taxon>
    </lineage>
</organism>
<name>A0A1T5AAA5_9SPHI</name>
<keyword evidence="3" id="KW-1185">Reference proteome</keyword>
<feature type="signal peptide" evidence="1">
    <location>
        <begin position="1"/>
        <end position="25"/>
    </location>
</feature>
<protein>
    <recommendedName>
        <fullName evidence="4">DUF4861 domain-containing protein</fullName>
    </recommendedName>
</protein>
<evidence type="ECO:0000256" key="1">
    <source>
        <dbReference type="SAM" id="SignalP"/>
    </source>
</evidence>
<feature type="chain" id="PRO_5012007156" description="DUF4861 domain-containing protein" evidence="1">
    <location>
        <begin position="26"/>
        <end position="454"/>
    </location>
</feature>
<keyword evidence="1" id="KW-0732">Signal</keyword>
<evidence type="ECO:0000313" key="2">
    <source>
        <dbReference type="EMBL" id="SKB31868.1"/>
    </source>
</evidence>
<dbReference type="InterPro" id="IPR032342">
    <property type="entry name" value="DUF4861"/>
</dbReference>